<sequence>MSKTCAKCGKIIEEIVDDPVADKYPACAACWKEWTTYAVMVMNEMRLDMSLPEHRKVLRKYERAFFGLEKGIGEIEKKPDNPESHHGHHH</sequence>
<dbReference type="GeneID" id="13797239"/>
<dbReference type="Pfam" id="PF04362">
    <property type="entry name" value="Iron_traffic"/>
    <property type="match status" value="1"/>
</dbReference>
<dbReference type="HOGENOM" id="CLU_2340016_0_0_2"/>
<dbReference type="Gene3D" id="1.10.3880.10">
    <property type="entry name" value="Fe(II) trafficking protein YggX"/>
    <property type="match status" value="1"/>
</dbReference>
<accession>K0IP17</accession>
<evidence type="ECO:0000313" key="1">
    <source>
        <dbReference type="EMBL" id="AFU60344.1"/>
    </source>
</evidence>
<dbReference type="EMBL" id="CP002408">
    <property type="protein sequence ID" value="AFU60344.1"/>
    <property type="molecule type" value="Genomic_DNA"/>
</dbReference>
<dbReference type="OrthoDB" id="6721at2157"/>
<dbReference type="BioCyc" id="CNIT1237085:G1324-3430-MONOMER"/>
<dbReference type="InterPro" id="IPR007457">
    <property type="entry name" value="Fe_traffick_prot_YggX"/>
</dbReference>
<gene>
    <name evidence="1" type="ordered locus">Ngar_c34290</name>
</gene>
<proteinExistence type="predicted"/>
<dbReference type="GO" id="GO:0005506">
    <property type="term" value="F:iron ion binding"/>
    <property type="evidence" value="ECO:0007669"/>
    <property type="project" value="InterPro"/>
</dbReference>
<dbReference type="InterPro" id="IPR036766">
    <property type="entry name" value="Fe_traffick_prot_YggX_sf"/>
</dbReference>
<dbReference type="AlphaFoldDB" id="K0IP17"/>
<dbReference type="RefSeq" id="WP_015020876.1">
    <property type="nucleotide sequence ID" value="NC_018719.1"/>
</dbReference>
<dbReference type="KEGG" id="nga:Ngar_c34290"/>
<dbReference type="InParanoid" id="K0IP17"/>
<evidence type="ECO:0008006" key="3">
    <source>
        <dbReference type="Google" id="ProtNLM"/>
    </source>
</evidence>
<organism evidence="1 2">
    <name type="scientific">Nitrososphaera gargensis (strain Ga9.2)</name>
    <dbReference type="NCBI Taxonomy" id="1237085"/>
    <lineage>
        <taxon>Archaea</taxon>
        <taxon>Nitrososphaerota</taxon>
        <taxon>Nitrososphaeria</taxon>
        <taxon>Nitrososphaerales</taxon>
        <taxon>Nitrososphaeraceae</taxon>
        <taxon>Nitrososphaera</taxon>
    </lineage>
</organism>
<keyword evidence="2" id="KW-1185">Reference proteome</keyword>
<name>K0IP17_NITGG</name>
<dbReference type="SUPFAM" id="SSF111148">
    <property type="entry name" value="YggX-like"/>
    <property type="match status" value="1"/>
</dbReference>
<dbReference type="Proteomes" id="UP000008037">
    <property type="component" value="Chromosome"/>
</dbReference>
<protein>
    <recommendedName>
        <fullName evidence="3">Iron transporter</fullName>
    </recommendedName>
</protein>
<reference evidence="1 2" key="1">
    <citation type="journal article" date="2012" name="Environ. Microbiol.">
        <title>The genome of the ammonia-oxidizing Candidatus Nitrososphaera gargensis: insights into metabolic versatility and environmental adaptations.</title>
        <authorList>
            <person name="Spang A."/>
            <person name="Poehlein A."/>
            <person name="Offre P."/>
            <person name="Zumbragel S."/>
            <person name="Haider S."/>
            <person name="Rychlik N."/>
            <person name="Nowka B."/>
            <person name="Schmeisser C."/>
            <person name="Lebedeva E.V."/>
            <person name="Rattei T."/>
            <person name="Bohm C."/>
            <person name="Schmid M."/>
            <person name="Galushko A."/>
            <person name="Hatzenpichler R."/>
            <person name="Weinmaier T."/>
            <person name="Daniel R."/>
            <person name="Schleper C."/>
            <person name="Spieck E."/>
            <person name="Streit W."/>
            <person name="Wagner M."/>
        </authorList>
    </citation>
    <scope>NUCLEOTIDE SEQUENCE [LARGE SCALE GENOMIC DNA]</scope>
    <source>
        <strain evidence="2">Ga9.2</strain>
    </source>
</reference>
<evidence type="ECO:0000313" key="2">
    <source>
        <dbReference type="Proteomes" id="UP000008037"/>
    </source>
</evidence>